<protein>
    <submittedName>
        <fullName evidence="6">TauD/TfdA family dioxygenase</fullName>
        <ecNumber evidence="6">1.14.11.-</ecNumber>
    </submittedName>
</protein>
<sequence>MAPFMVDMRAPKDAQPYAVFTLQADEGLRDLDYEAVMAAYRTHGALLFRGAAPDLDEFRDFTGRFCASSVFNESPDRQVFDADHNIQSVNGGADAFPLHPELSREPWKPDVAFFHCLQAPDQGGETTICDGVAIVRALPDALRDLLAGQRLMYPAGAPPEILRFWLGTDRPSDVQLATPPTDCPYRFVREPEGIWRYFTRPLLHRTMFGRDLAFGNFLLFARDYLGRRDFPVLADGRGVPDAWVDAVRQEAHRLTVPVRWQSGDLLMLDNSRFMHGRRPIADPSKRLIATYFGYLRDARPDPEEPPQARWRQAAFRPPQRQPVAV</sequence>
<name>A0ABW4HYP0_9SPHN</name>
<gene>
    <name evidence="6" type="ORF">ACFSCW_02850</name>
</gene>
<dbReference type="PANTHER" id="PTHR10696">
    <property type="entry name" value="GAMMA-BUTYROBETAINE HYDROXYLASE-RELATED"/>
    <property type="match status" value="1"/>
</dbReference>
<dbReference type="Proteomes" id="UP001597115">
    <property type="component" value="Unassembled WGS sequence"/>
</dbReference>
<organism evidence="6 7">
    <name type="scientific">Sphingomonas tabacisoli</name>
    <dbReference type="NCBI Taxonomy" id="2249466"/>
    <lineage>
        <taxon>Bacteria</taxon>
        <taxon>Pseudomonadati</taxon>
        <taxon>Pseudomonadota</taxon>
        <taxon>Alphaproteobacteria</taxon>
        <taxon>Sphingomonadales</taxon>
        <taxon>Sphingomonadaceae</taxon>
        <taxon>Sphingomonas</taxon>
    </lineage>
</organism>
<dbReference type="SUPFAM" id="SSF51197">
    <property type="entry name" value="Clavaminate synthase-like"/>
    <property type="match status" value="1"/>
</dbReference>
<dbReference type="InterPro" id="IPR050411">
    <property type="entry name" value="AlphaKG_dependent_hydroxylases"/>
</dbReference>
<keyword evidence="3" id="KW-0045">Antibiotic biosynthesis</keyword>
<dbReference type="InterPro" id="IPR042098">
    <property type="entry name" value="TauD-like_sf"/>
</dbReference>
<dbReference type="GO" id="GO:0051213">
    <property type="term" value="F:dioxygenase activity"/>
    <property type="evidence" value="ECO:0007669"/>
    <property type="project" value="UniProtKB-KW"/>
</dbReference>
<evidence type="ECO:0000256" key="3">
    <source>
        <dbReference type="ARBA" id="ARBA00023194"/>
    </source>
</evidence>
<reference evidence="7" key="1">
    <citation type="journal article" date="2019" name="Int. J. Syst. Evol. Microbiol.">
        <title>The Global Catalogue of Microorganisms (GCM) 10K type strain sequencing project: providing services to taxonomists for standard genome sequencing and annotation.</title>
        <authorList>
            <consortium name="The Broad Institute Genomics Platform"/>
            <consortium name="The Broad Institute Genome Sequencing Center for Infectious Disease"/>
            <person name="Wu L."/>
            <person name="Ma J."/>
        </authorList>
    </citation>
    <scope>NUCLEOTIDE SEQUENCE [LARGE SCALE GENOMIC DNA]</scope>
    <source>
        <strain evidence="7">CGMCC 1.16275</strain>
    </source>
</reference>
<evidence type="ECO:0000313" key="6">
    <source>
        <dbReference type="EMBL" id="MFD1610736.1"/>
    </source>
</evidence>
<keyword evidence="2 6" id="KW-0560">Oxidoreductase</keyword>
<dbReference type="EMBL" id="JBHUDY010000001">
    <property type="protein sequence ID" value="MFD1610736.1"/>
    <property type="molecule type" value="Genomic_DNA"/>
</dbReference>
<evidence type="ECO:0000256" key="1">
    <source>
        <dbReference type="ARBA" id="ARBA00001954"/>
    </source>
</evidence>
<dbReference type="PANTHER" id="PTHR10696:SF56">
    <property type="entry name" value="TAUD_TFDA-LIKE DOMAIN-CONTAINING PROTEIN"/>
    <property type="match status" value="1"/>
</dbReference>
<evidence type="ECO:0000256" key="4">
    <source>
        <dbReference type="SAM" id="MobiDB-lite"/>
    </source>
</evidence>
<feature type="region of interest" description="Disordered" evidence="4">
    <location>
        <begin position="299"/>
        <end position="325"/>
    </location>
</feature>
<evidence type="ECO:0000313" key="7">
    <source>
        <dbReference type="Proteomes" id="UP001597115"/>
    </source>
</evidence>
<evidence type="ECO:0000256" key="2">
    <source>
        <dbReference type="ARBA" id="ARBA00023002"/>
    </source>
</evidence>
<keyword evidence="6" id="KW-0223">Dioxygenase</keyword>
<dbReference type="Pfam" id="PF02668">
    <property type="entry name" value="TauD"/>
    <property type="match status" value="1"/>
</dbReference>
<accession>A0ABW4HYP0</accession>
<feature type="domain" description="TauD/TfdA-like" evidence="5">
    <location>
        <begin position="20"/>
        <end position="287"/>
    </location>
</feature>
<dbReference type="RefSeq" id="WP_380886686.1">
    <property type="nucleotide sequence ID" value="NZ_JBHUDY010000001.1"/>
</dbReference>
<comment type="caution">
    <text evidence="6">The sequence shown here is derived from an EMBL/GenBank/DDBJ whole genome shotgun (WGS) entry which is preliminary data.</text>
</comment>
<dbReference type="EC" id="1.14.11.-" evidence="6"/>
<proteinExistence type="predicted"/>
<dbReference type="Gene3D" id="3.60.130.10">
    <property type="entry name" value="Clavaminate synthase-like"/>
    <property type="match status" value="1"/>
</dbReference>
<keyword evidence="7" id="KW-1185">Reference proteome</keyword>
<evidence type="ECO:0000259" key="5">
    <source>
        <dbReference type="Pfam" id="PF02668"/>
    </source>
</evidence>
<dbReference type="InterPro" id="IPR003819">
    <property type="entry name" value="TauD/TfdA-like"/>
</dbReference>
<comment type="cofactor">
    <cofactor evidence="1">
        <name>Fe(2+)</name>
        <dbReference type="ChEBI" id="CHEBI:29033"/>
    </cofactor>
</comment>